<feature type="transmembrane region" description="Helical" evidence="8">
    <location>
        <begin position="89"/>
        <end position="108"/>
    </location>
</feature>
<evidence type="ECO:0000256" key="7">
    <source>
        <dbReference type="ARBA" id="ARBA00023136"/>
    </source>
</evidence>
<dbReference type="SUPFAM" id="SSF103473">
    <property type="entry name" value="MFS general substrate transporter"/>
    <property type="match status" value="1"/>
</dbReference>
<accession>A0A562KN65</accession>
<dbReference type="RefSeq" id="WP_021245772.1">
    <property type="nucleotide sequence ID" value="NZ_JACIIY010000008.1"/>
</dbReference>
<evidence type="ECO:0000313" key="11">
    <source>
        <dbReference type="Proteomes" id="UP000316624"/>
    </source>
</evidence>
<dbReference type="GO" id="GO:0022857">
    <property type="term" value="F:transmembrane transporter activity"/>
    <property type="evidence" value="ECO:0007669"/>
    <property type="project" value="InterPro"/>
</dbReference>
<evidence type="ECO:0000256" key="1">
    <source>
        <dbReference type="ARBA" id="ARBA00004651"/>
    </source>
</evidence>
<gene>
    <name evidence="10" type="ORF">IQ35_00746</name>
</gene>
<evidence type="ECO:0000256" key="3">
    <source>
        <dbReference type="ARBA" id="ARBA00022448"/>
    </source>
</evidence>
<dbReference type="Proteomes" id="UP000316624">
    <property type="component" value="Unassembled WGS sequence"/>
</dbReference>
<evidence type="ECO:0000256" key="6">
    <source>
        <dbReference type="ARBA" id="ARBA00022989"/>
    </source>
</evidence>
<dbReference type="Pfam" id="PF07690">
    <property type="entry name" value="MFS_1"/>
    <property type="match status" value="1"/>
</dbReference>
<comment type="similarity">
    <text evidence="2">Belongs to the major facilitator superfamily. EmrB family.</text>
</comment>
<feature type="transmembrane region" description="Helical" evidence="8">
    <location>
        <begin position="406"/>
        <end position="425"/>
    </location>
</feature>
<dbReference type="InterPro" id="IPR020846">
    <property type="entry name" value="MFS_dom"/>
</dbReference>
<feature type="transmembrane region" description="Helical" evidence="8">
    <location>
        <begin position="17"/>
        <end position="37"/>
    </location>
</feature>
<protein>
    <submittedName>
        <fullName evidence="10">DHA2 family multidrug resistance protein</fullName>
    </submittedName>
</protein>
<dbReference type="EMBL" id="VLKK01000002">
    <property type="protein sequence ID" value="TWH96814.1"/>
    <property type="molecule type" value="Genomic_DNA"/>
</dbReference>
<feature type="transmembrane region" description="Helical" evidence="8">
    <location>
        <begin position="337"/>
        <end position="356"/>
    </location>
</feature>
<name>A0A562KN65_SPHWJ</name>
<dbReference type="InterPro" id="IPR036259">
    <property type="entry name" value="MFS_trans_sf"/>
</dbReference>
<dbReference type="NCBIfam" id="TIGR00711">
    <property type="entry name" value="efflux_EmrB"/>
    <property type="match status" value="1"/>
</dbReference>
<keyword evidence="6 8" id="KW-1133">Transmembrane helix</keyword>
<dbReference type="AlphaFoldDB" id="A0A562KN65"/>
<dbReference type="PROSITE" id="PS50850">
    <property type="entry name" value="MFS"/>
    <property type="match status" value="1"/>
</dbReference>
<feature type="transmembrane region" description="Helical" evidence="8">
    <location>
        <begin position="57"/>
        <end position="77"/>
    </location>
</feature>
<dbReference type="GO" id="GO:0005886">
    <property type="term" value="C:plasma membrane"/>
    <property type="evidence" value="ECO:0007669"/>
    <property type="project" value="UniProtKB-SubCell"/>
</dbReference>
<organism evidence="10 11">
    <name type="scientific">Sphingobium wenxiniae (strain DSM 21828 / CGMCC 1.7748 / JZ-1)</name>
    <dbReference type="NCBI Taxonomy" id="595605"/>
    <lineage>
        <taxon>Bacteria</taxon>
        <taxon>Pseudomonadati</taxon>
        <taxon>Pseudomonadota</taxon>
        <taxon>Alphaproteobacteria</taxon>
        <taxon>Sphingomonadales</taxon>
        <taxon>Sphingomonadaceae</taxon>
        <taxon>Sphingobium</taxon>
    </lineage>
</organism>
<comment type="subcellular location">
    <subcellularLocation>
        <location evidence="1">Cell membrane</location>
        <topology evidence="1">Multi-pass membrane protein</topology>
    </subcellularLocation>
</comment>
<keyword evidence="4" id="KW-1003">Cell membrane</keyword>
<evidence type="ECO:0000256" key="5">
    <source>
        <dbReference type="ARBA" id="ARBA00022692"/>
    </source>
</evidence>
<feature type="transmembrane region" description="Helical" evidence="8">
    <location>
        <begin position="144"/>
        <end position="165"/>
    </location>
</feature>
<dbReference type="InterPro" id="IPR004638">
    <property type="entry name" value="EmrB-like"/>
</dbReference>
<feature type="domain" description="Major facilitator superfamily (MFS) profile" evidence="9">
    <location>
        <begin position="19"/>
        <end position="501"/>
    </location>
</feature>
<keyword evidence="11" id="KW-1185">Reference proteome</keyword>
<evidence type="ECO:0000259" key="9">
    <source>
        <dbReference type="PROSITE" id="PS50850"/>
    </source>
</evidence>
<keyword evidence="5 8" id="KW-0812">Transmembrane</keyword>
<evidence type="ECO:0000256" key="8">
    <source>
        <dbReference type="SAM" id="Phobius"/>
    </source>
</evidence>
<dbReference type="Gene3D" id="1.20.1720.10">
    <property type="entry name" value="Multidrug resistance protein D"/>
    <property type="match status" value="2"/>
</dbReference>
<feature type="transmembrane region" description="Helical" evidence="8">
    <location>
        <begin position="278"/>
        <end position="299"/>
    </location>
</feature>
<evidence type="ECO:0000313" key="10">
    <source>
        <dbReference type="EMBL" id="TWH96814.1"/>
    </source>
</evidence>
<feature type="transmembrane region" description="Helical" evidence="8">
    <location>
        <begin position="236"/>
        <end position="257"/>
    </location>
</feature>
<dbReference type="CDD" id="cd17503">
    <property type="entry name" value="MFS_LmrB_MDR_like"/>
    <property type="match status" value="1"/>
</dbReference>
<dbReference type="InterPro" id="IPR011701">
    <property type="entry name" value="MFS"/>
</dbReference>
<feature type="transmembrane region" description="Helical" evidence="8">
    <location>
        <begin position="171"/>
        <end position="193"/>
    </location>
</feature>
<dbReference type="PANTHER" id="PTHR42718">
    <property type="entry name" value="MAJOR FACILITATOR SUPERFAMILY MULTIDRUG TRANSPORTER MFSC"/>
    <property type="match status" value="1"/>
</dbReference>
<evidence type="ECO:0000256" key="4">
    <source>
        <dbReference type="ARBA" id="ARBA00022475"/>
    </source>
</evidence>
<reference evidence="10 11" key="1">
    <citation type="journal article" date="2015" name="Stand. Genomic Sci.">
        <title>Genomic Encyclopedia of Bacterial and Archaeal Type Strains, Phase III: the genomes of soil and plant-associated and newly described type strains.</title>
        <authorList>
            <person name="Whitman W.B."/>
            <person name="Woyke T."/>
            <person name="Klenk H.P."/>
            <person name="Zhou Y."/>
            <person name="Lilburn T.G."/>
            <person name="Beck B.J."/>
            <person name="De Vos P."/>
            <person name="Vandamme P."/>
            <person name="Eisen J.A."/>
            <person name="Garrity G."/>
            <person name="Hugenholtz P."/>
            <person name="Kyrpides N.C."/>
        </authorList>
    </citation>
    <scope>NUCLEOTIDE SEQUENCE [LARGE SCALE GENOMIC DNA]</scope>
    <source>
        <strain evidence="10 11">CGMCC 1.7748</strain>
    </source>
</reference>
<dbReference type="PANTHER" id="PTHR42718:SF9">
    <property type="entry name" value="MAJOR FACILITATOR SUPERFAMILY MULTIDRUG TRANSPORTER MFSC"/>
    <property type="match status" value="1"/>
</dbReference>
<evidence type="ECO:0000256" key="2">
    <source>
        <dbReference type="ARBA" id="ARBA00008537"/>
    </source>
</evidence>
<feature type="transmembrane region" description="Helical" evidence="8">
    <location>
        <begin position="376"/>
        <end position="394"/>
    </location>
</feature>
<sequence>MAASDDSFSLLSPRRRLLAGLVLALSNFMVVLDLTIANVSVPHIAGNMGITPDQGTWIITSYAVAEAICVPLTGWLAQRFGVVRVFMMSMAGFGLFSLLCGLSVTLGMIVVCRIGQGLCGGPIMPMSQTLLMRIFPPEQRAKMMGLWAMTTLLGPAMGPIIGGYISDNWSWHWIFFINLPIAALCIMAAAALLKPVETETRKLPIDFAGLALLVFWIGCLQIMLDIGRDRDWFGDPLIVILAIMAGVGFLVFIIWELTEEHPIVDLRVFRHVGFTSGVFTLALCFGAYFASIVVVPQWLQLSMGYTATWAGFVTAFTAMTALIAAPISGRMIARVDVRISISSALIWMGIMAFWRAHWTSGADFWALSYPQIFQGFAMPFFMIPLTTLSLSSVLPSETASAAGMQNFLRTMAIAISTSVVLTVWGDGQRVSRNEMASVLQAGDAQAQLSASGFSMEQARQVISNMVDQEAAVISMNYVFFFSMILMFLAAAVIWLAPKPTGKVDTSAAH</sequence>
<feature type="transmembrane region" description="Helical" evidence="8">
    <location>
        <begin position="205"/>
        <end position="224"/>
    </location>
</feature>
<feature type="transmembrane region" description="Helical" evidence="8">
    <location>
        <begin position="305"/>
        <end position="325"/>
    </location>
</feature>
<proteinExistence type="inferred from homology"/>
<keyword evidence="7 8" id="KW-0472">Membrane</keyword>
<comment type="caution">
    <text evidence="10">The sequence shown here is derived from an EMBL/GenBank/DDBJ whole genome shotgun (WGS) entry which is preliminary data.</text>
</comment>
<keyword evidence="3" id="KW-0813">Transport</keyword>
<feature type="transmembrane region" description="Helical" evidence="8">
    <location>
        <begin position="477"/>
        <end position="496"/>
    </location>
</feature>